<dbReference type="GO" id="GO:0005829">
    <property type="term" value="C:cytosol"/>
    <property type="evidence" value="ECO:0007669"/>
    <property type="project" value="TreeGrafter"/>
</dbReference>
<evidence type="ECO:0000313" key="10">
    <source>
        <dbReference type="EMBL" id="KEQ25923.1"/>
    </source>
</evidence>
<dbReference type="FunFam" id="3.40.50.2300:FF:000001">
    <property type="entry name" value="DNA-binding response regulator PhoB"/>
    <property type="match status" value="1"/>
</dbReference>
<dbReference type="Gene3D" id="3.40.50.2300">
    <property type="match status" value="1"/>
</dbReference>
<dbReference type="GO" id="GO:0032993">
    <property type="term" value="C:protein-DNA complex"/>
    <property type="evidence" value="ECO:0007669"/>
    <property type="project" value="TreeGrafter"/>
</dbReference>
<comment type="caution">
    <text evidence="10">The sequence shown here is derived from an EMBL/GenBank/DDBJ whole genome shotgun (WGS) entry which is preliminary data.</text>
</comment>
<dbReference type="RefSeq" id="WP_036680284.1">
    <property type="nucleotide sequence ID" value="NZ_JNVM01000008.1"/>
</dbReference>
<dbReference type="PROSITE" id="PS50110">
    <property type="entry name" value="RESPONSE_REGULATORY"/>
    <property type="match status" value="1"/>
</dbReference>
<evidence type="ECO:0000259" key="8">
    <source>
        <dbReference type="PROSITE" id="PS50110"/>
    </source>
</evidence>
<proteinExistence type="predicted"/>
<keyword evidence="3" id="KW-0805">Transcription regulation</keyword>
<name>A0A081P5F0_9BACL</name>
<dbReference type="SMART" id="SM00862">
    <property type="entry name" value="Trans_reg_C"/>
    <property type="match status" value="1"/>
</dbReference>
<organism evidence="10 11">
    <name type="scientific">Paenibacillus tyrfis</name>
    <dbReference type="NCBI Taxonomy" id="1501230"/>
    <lineage>
        <taxon>Bacteria</taxon>
        <taxon>Bacillati</taxon>
        <taxon>Bacillota</taxon>
        <taxon>Bacilli</taxon>
        <taxon>Bacillales</taxon>
        <taxon>Paenibacillaceae</taxon>
        <taxon>Paenibacillus</taxon>
    </lineage>
</organism>
<dbReference type="CDD" id="cd00383">
    <property type="entry name" value="trans_reg_C"/>
    <property type="match status" value="1"/>
</dbReference>
<dbReference type="InterPro" id="IPR001789">
    <property type="entry name" value="Sig_transdc_resp-reg_receiver"/>
</dbReference>
<accession>A0A081P5F0</accession>
<evidence type="ECO:0000256" key="5">
    <source>
        <dbReference type="ARBA" id="ARBA00023163"/>
    </source>
</evidence>
<keyword evidence="1 6" id="KW-0597">Phosphoprotein</keyword>
<evidence type="ECO:0000313" key="11">
    <source>
        <dbReference type="Proteomes" id="UP000028123"/>
    </source>
</evidence>
<dbReference type="Gene3D" id="1.10.10.10">
    <property type="entry name" value="Winged helix-like DNA-binding domain superfamily/Winged helix DNA-binding domain"/>
    <property type="match status" value="1"/>
</dbReference>
<dbReference type="GO" id="GO:0000156">
    <property type="term" value="F:phosphorelay response regulator activity"/>
    <property type="evidence" value="ECO:0007669"/>
    <property type="project" value="TreeGrafter"/>
</dbReference>
<dbReference type="InterPro" id="IPR011006">
    <property type="entry name" value="CheY-like_superfamily"/>
</dbReference>
<keyword evidence="4 7" id="KW-0238">DNA-binding</keyword>
<dbReference type="PANTHER" id="PTHR48111:SF73">
    <property type="entry name" value="ALKALINE PHOSPHATASE SYNTHESIS TRANSCRIPTIONAL REGULATORY PROTEIN PHOP"/>
    <property type="match status" value="1"/>
</dbReference>
<evidence type="ECO:0000256" key="1">
    <source>
        <dbReference type="ARBA" id="ARBA00022553"/>
    </source>
</evidence>
<dbReference type="PROSITE" id="PS51755">
    <property type="entry name" value="OMPR_PHOB"/>
    <property type="match status" value="1"/>
</dbReference>
<reference evidence="10 11" key="1">
    <citation type="submission" date="2014-06" db="EMBL/GenBank/DDBJ databases">
        <title>Draft genome sequence of Paenibacillus sp. MSt1.</title>
        <authorList>
            <person name="Aw Y.K."/>
            <person name="Ong K.S."/>
            <person name="Gan H.M."/>
            <person name="Lee S.M."/>
        </authorList>
    </citation>
    <scope>NUCLEOTIDE SEQUENCE [LARGE SCALE GENOMIC DNA]</scope>
    <source>
        <strain evidence="10 11">MSt1</strain>
    </source>
</reference>
<dbReference type="SUPFAM" id="SSF52172">
    <property type="entry name" value="CheY-like"/>
    <property type="match status" value="1"/>
</dbReference>
<dbReference type="EMBL" id="JNVM01000008">
    <property type="protein sequence ID" value="KEQ25923.1"/>
    <property type="molecule type" value="Genomic_DNA"/>
</dbReference>
<sequence>MNVLLADDEPLMLQILRTYFSKEGFGTLLAQDGEEALELFYNHKVDLAVLDWMMPKKSGVEVCKEIKQYSQTKVLLLTAKGEQEDEFVALKSGADDYVRKPFDPRILLIRARKLLQLTSKVRIGDLTVDLEGHKIYRSGQDVQATNKEFQMMKFLLANQGQIVTRKMLLDHAWGFDYFGEERTVDTHIRRLREKIGEHRIKTYRGLGYCLEHADE</sequence>
<protein>
    <submittedName>
        <fullName evidence="10">Regulator</fullName>
    </submittedName>
</protein>
<dbReference type="InterPro" id="IPR001867">
    <property type="entry name" value="OmpR/PhoB-type_DNA-bd"/>
</dbReference>
<evidence type="ECO:0000256" key="6">
    <source>
        <dbReference type="PROSITE-ProRule" id="PRU00169"/>
    </source>
</evidence>
<dbReference type="OrthoDB" id="9790442at2"/>
<gene>
    <name evidence="10" type="ORF">ET33_35620</name>
</gene>
<feature type="DNA-binding region" description="OmpR/PhoB-type" evidence="7">
    <location>
        <begin position="118"/>
        <end position="212"/>
    </location>
</feature>
<dbReference type="PANTHER" id="PTHR48111">
    <property type="entry name" value="REGULATOR OF RPOS"/>
    <property type="match status" value="1"/>
</dbReference>
<dbReference type="InterPro" id="IPR039420">
    <property type="entry name" value="WalR-like"/>
</dbReference>
<evidence type="ECO:0000256" key="4">
    <source>
        <dbReference type="ARBA" id="ARBA00023125"/>
    </source>
</evidence>
<evidence type="ECO:0000256" key="2">
    <source>
        <dbReference type="ARBA" id="ARBA00023012"/>
    </source>
</evidence>
<dbReference type="InterPro" id="IPR036388">
    <property type="entry name" value="WH-like_DNA-bd_sf"/>
</dbReference>
<dbReference type="SMART" id="SM00448">
    <property type="entry name" value="REC"/>
    <property type="match status" value="1"/>
</dbReference>
<dbReference type="Pfam" id="PF00486">
    <property type="entry name" value="Trans_reg_C"/>
    <property type="match status" value="1"/>
</dbReference>
<evidence type="ECO:0000259" key="9">
    <source>
        <dbReference type="PROSITE" id="PS51755"/>
    </source>
</evidence>
<keyword evidence="5" id="KW-0804">Transcription</keyword>
<evidence type="ECO:0000256" key="7">
    <source>
        <dbReference type="PROSITE-ProRule" id="PRU01091"/>
    </source>
</evidence>
<dbReference type="Pfam" id="PF00072">
    <property type="entry name" value="Response_reg"/>
    <property type="match status" value="1"/>
</dbReference>
<feature type="domain" description="Response regulatory" evidence="8">
    <location>
        <begin position="2"/>
        <end position="115"/>
    </location>
</feature>
<dbReference type="GO" id="GO:0000976">
    <property type="term" value="F:transcription cis-regulatory region binding"/>
    <property type="evidence" value="ECO:0007669"/>
    <property type="project" value="TreeGrafter"/>
</dbReference>
<dbReference type="CDD" id="cd17574">
    <property type="entry name" value="REC_OmpR"/>
    <property type="match status" value="1"/>
</dbReference>
<feature type="modified residue" description="4-aspartylphosphate" evidence="6">
    <location>
        <position position="51"/>
    </location>
</feature>
<feature type="domain" description="OmpR/PhoB-type" evidence="9">
    <location>
        <begin position="118"/>
        <end position="212"/>
    </location>
</feature>
<keyword evidence="2" id="KW-0902">Two-component regulatory system</keyword>
<dbReference type="Proteomes" id="UP000028123">
    <property type="component" value="Unassembled WGS sequence"/>
</dbReference>
<dbReference type="AlphaFoldDB" id="A0A081P5F0"/>
<dbReference type="eggNOG" id="COG0745">
    <property type="taxonomic scope" value="Bacteria"/>
</dbReference>
<evidence type="ECO:0000256" key="3">
    <source>
        <dbReference type="ARBA" id="ARBA00023015"/>
    </source>
</evidence>
<keyword evidence="11" id="KW-1185">Reference proteome</keyword>
<dbReference type="GO" id="GO:0006355">
    <property type="term" value="P:regulation of DNA-templated transcription"/>
    <property type="evidence" value="ECO:0007669"/>
    <property type="project" value="InterPro"/>
</dbReference>